<dbReference type="RefSeq" id="WP_119911283.1">
    <property type="nucleotide sequence ID" value="NZ_QZCH01000017.1"/>
</dbReference>
<dbReference type="AlphaFoldDB" id="A0A418YD55"/>
<dbReference type="EMBL" id="QZCH01000017">
    <property type="protein sequence ID" value="RJG42461.1"/>
    <property type="molecule type" value="Genomic_DNA"/>
</dbReference>
<evidence type="ECO:0000313" key="19">
    <source>
        <dbReference type="EMBL" id="RJG42461.1"/>
    </source>
</evidence>
<reference evidence="19 20" key="1">
    <citation type="submission" date="2018-09" db="EMBL/GenBank/DDBJ databases">
        <authorList>
            <person name="Wang F."/>
        </authorList>
    </citation>
    <scope>NUCLEOTIDE SEQUENCE [LARGE SCALE GENOMIC DNA]</scope>
    <source>
        <strain evidence="19 20">PLHSC7-2</strain>
    </source>
</reference>
<evidence type="ECO:0000313" key="20">
    <source>
        <dbReference type="Proteomes" id="UP000283255"/>
    </source>
</evidence>
<feature type="domain" description="Polysaccharide export protein N-terminal" evidence="16">
    <location>
        <begin position="27"/>
        <end position="100"/>
    </location>
</feature>
<dbReference type="Pfam" id="PF02563">
    <property type="entry name" value="Poly_export"/>
    <property type="match status" value="1"/>
</dbReference>
<evidence type="ECO:0000256" key="2">
    <source>
        <dbReference type="ARBA" id="ARBA00009450"/>
    </source>
</evidence>
<dbReference type="PANTHER" id="PTHR33619">
    <property type="entry name" value="POLYSACCHARIDE EXPORT PROTEIN GFCE-RELATED"/>
    <property type="match status" value="1"/>
</dbReference>
<dbReference type="GO" id="GO:0009279">
    <property type="term" value="C:cell outer membrane"/>
    <property type="evidence" value="ECO:0007669"/>
    <property type="project" value="UniProtKB-SubCell"/>
</dbReference>
<evidence type="ECO:0000259" key="17">
    <source>
        <dbReference type="Pfam" id="PF10531"/>
    </source>
</evidence>
<evidence type="ECO:0000256" key="4">
    <source>
        <dbReference type="ARBA" id="ARBA00022452"/>
    </source>
</evidence>
<comment type="similarity">
    <text evidence="2">Belongs to the BexD/CtrA/VexA family.</text>
</comment>
<dbReference type="InterPro" id="IPR049712">
    <property type="entry name" value="Poly_export"/>
</dbReference>
<keyword evidence="6" id="KW-0812">Transmembrane</keyword>
<accession>A0A418YD55</accession>
<dbReference type="OrthoDB" id="9808948at2"/>
<feature type="domain" description="SLBB" evidence="18">
    <location>
        <begin position="105"/>
        <end position="182"/>
    </location>
</feature>
<reference evidence="19 20" key="2">
    <citation type="submission" date="2019-01" db="EMBL/GenBank/DDBJ databases">
        <title>Motilimonas pumilus sp. nov., isolated from the gut of sea cucumber (Apostichopus japonicus).</title>
        <authorList>
            <person name="Wang F.-Q."/>
            <person name="Ren L.-H."/>
            <person name="Lin Y.-W."/>
            <person name="Sun G.-H."/>
            <person name="Du Z.-J."/>
            <person name="Zhao J.-X."/>
            <person name="Liu X.-J."/>
            <person name="Liu L.-J."/>
        </authorList>
    </citation>
    <scope>NUCLEOTIDE SEQUENCE [LARGE SCALE GENOMIC DNA]</scope>
    <source>
        <strain evidence="19 20">PLHSC7-2</strain>
    </source>
</reference>
<comment type="subcellular location">
    <subcellularLocation>
        <location evidence="1">Cell outer membrane</location>
        <topology evidence="1">Multi-pass membrane protein</topology>
    </subcellularLocation>
</comment>
<dbReference type="GO" id="GO:0046930">
    <property type="term" value="C:pore complex"/>
    <property type="evidence" value="ECO:0007669"/>
    <property type="project" value="UniProtKB-KW"/>
</dbReference>
<dbReference type="Gene3D" id="3.30.1950.10">
    <property type="entry name" value="wza like domain"/>
    <property type="match status" value="1"/>
</dbReference>
<dbReference type="Pfam" id="PF22461">
    <property type="entry name" value="SLBB_2"/>
    <property type="match status" value="1"/>
</dbReference>
<evidence type="ECO:0000256" key="13">
    <source>
        <dbReference type="ARBA" id="ARBA00023237"/>
    </source>
</evidence>
<evidence type="ECO:0000256" key="10">
    <source>
        <dbReference type="ARBA" id="ARBA00023114"/>
    </source>
</evidence>
<evidence type="ECO:0000256" key="7">
    <source>
        <dbReference type="ARBA" id="ARBA00022729"/>
    </source>
</evidence>
<evidence type="ECO:0000256" key="14">
    <source>
        <dbReference type="ARBA" id="ARBA00023288"/>
    </source>
</evidence>
<keyword evidence="5" id="KW-0762">Sugar transport</keyword>
<dbReference type="GO" id="GO:0006811">
    <property type="term" value="P:monoatomic ion transport"/>
    <property type="evidence" value="ECO:0007669"/>
    <property type="project" value="UniProtKB-KW"/>
</dbReference>
<feature type="domain" description="Soluble ligand binding" evidence="17">
    <location>
        <begin position="597"/>
        <end position="639"/>
    </location>
</feature>
<dbReference type="PANTHER" id="PTHR33619:SF3">
    <property type="entry name" value="POLYSACCHARIDE EXPORT PROTEIN GFCE-RELATED"/>
    <property type="match status" value="1"/>
</dbReference>
<keyword evidence="13" id="KW-0998">Cell outer membrane</keyword>
<keyword evidence="3" id="KW-0813">Transport</keyword>
<dbReference type="Proteomes" id="UP000283255">
    <property type="component" value="Unassembled WGS sequence"/>
</dbReference>
<feature type="domain" description="Soluble ligand binding" evidence="17">
    <location>
        <begin position="398"/>
        <end position="440"/>
    </location>
</feature>
<dbReference type="Gene3D" id="3.10.560.10">
    <property type="entry name" value="Outer membrane lipoprotein wza domain like"/>
    <property type="match status" value="6"/>
</dbReference>
<evidence type="ECO:0000256" key="9">
    <source>
        <dbReference type="ARBA" id="ARBA00023065"/>
    </source>
</evidence>
<gene>
    <name evidence="19" type="ORF">D1Z90_13385</name>
</gene>
<keyword evidence="4" id="KW-1134">Transmembrane beta strand</keyword>
<dbReference type="InterPro" id="IPR054765">
    <property type="entry name" value="SLBB_dom"/>
</dbReference>
<evidence type="ECO:0000256" key="6">
    <source>
        <dbReference type="ARBA" id="ARBA00022692"/>
    </source>
</evidence>
<feature type="domain" description="Soluble ligand binding" evidence="17">
    <location>
        <begin position="214"/>
        <end position="256"/>
    </location>
</feature>
<comment type="caution">
    <text evidence="19">The sequence shown here is derived from an EMBL/GenBank/DDBJ whole genome shotgun (WGS) entry which is preliminary data.</text>
</comment>
<dbReference type="GO" id="GO:0015159">
    <property type="term" value="F:polysaccharide transmembrane transporter activity"/>
    <property type="evidence" value="ECO:0007669"/>
    <property type="project" value="InterPro"/>
</dbReference>
<evidence type="ECO:0000256" key="1">
    <source>
        <dbReference type="ARBA" id="ARBA00004571"/>
    </source>
</evidence>
<sequence length="706" mass="77445">MNTINKSHLTWLRLITLCLSFLLAGQVQSATIQPGDLLSVDLAGEQSLSKPFSVDRQGRVSLPEIGRVSLSGLSEQQAQQKLQSAFQSVFKDTRQLRVRILRQQKIVSVRGYVNSPGEYTLSRQASVQMAIHAAGGLRRGAQLDKVQVTRDNKTSIFNYKQYLDTGNRQLLPQLQSLDAIFVPSSPMTGNVEVEFNPADIVNAGDVANDSQAIKVFGEVNRPGSFAFQASRDIVDLLMGSGGVTRYADVEKIRVITSGKPAIFNLKAYLDTGKQKHLPPLQAGTTIFVPKQEEAIKSGGNMVYVMGEVAHPGAYESQAGATFMDILANAGGPNRFAESRQIRIIKGNGQIVPFDLTAYTEGGAGRKPPTVGPGDAIFVPEKTDMNEKSWLKVTPNRAVRVIGQVVRPGRVEWSNEMSLLDLLAHVGGPSSKADTNNIEIVIPQATGNNQVVNFDLNAFIRNGRKDSELPAIVAGSTIMVHELPVDPSDNKSQWVRQASNKSIYIFGQVGAPGRYMFSNEMNFLDILSAADGPTDKADLRNIRINHRDNARKGVSKLDLAMYFETGDESLLPRVKTGDTIYIPEKNRLWLDQTKESTVRVIGAVNKPGRYRFDDTMTILDLLAESGGTIEDAYIENITVVNVSCCQDQARSFNLKEFTYTASFNDLPVLRAGDTVYVPYRRESGFETFRRGLNDVVKIVALGALIGL</sequence>
<keyword evidence="12" id="KW-0564">Palmitate</keyword>
<keyword evidence="8" id="KW-0625">Polysaccharide transport</keyword>
<feature type="domain" description="Soluble ligand binding" evidence="17">
    <location>
        <begin position="502"/>
        <end position="543"/>
    </location>
</feature>
<proteinExistence type="inferred from homology"/>
<keyword evidence="20" id="KW-1185">Reference proteome</keyword>
<dbReference type="GO" id="GO:0015288">
    <property type="term" value="F:porin activity"/>
    <property type="evidence" value="ECO:0007669"/>
    <property type="project" value="UniProtKB-KW"/>
</dbReference>
<evidence type="ECO:0000256" key="11">
    <source>
        <dbReference type="ARBA" id="ARBA00023136"/>
    </source>
</evidence>
<keyword evidence="14" id="KW-0449">Lipoprotein</keyword>
<dbReference type="InterPro" id="IPR003715">
    <property type="entry name" value="Poly_export_N"/>
</dbReference>
<evidence type="ECO:0000259" key="16">
    <source>
        <dbReference type="Pfam" id="PF02563"/>
    </source>
</evidence>
<evidence type="ECO:0000256" key="8">
    <source>
        <dbReference type="ARBA" id="ARBA00023047"/>
    </source>
</evidence>
<keyword evidence="7 15" id="KW-0732">Signal</keyword>
<keyword evidence="9" id="KW-0406">Ion transport</keyword>
<dbReference type="Pfam" id="PF10531">
    <property type="entry name" value="SLBB"/>
    <property type="match status" value="5"/>
</dbReference>
<feature type="chain" id="PRO_5019579410" evidence="15">
    <location>
        <begin position="30"/>
        <end position="706"/>
    </location>
</feature>
<evidence type="ECO:0000259" key="18">
    <source>
        <dbReference type="Pfam" id="PF22461"/>
    </source>
</evidence>
<name>A0A418YD55_9GAMM</name>
<evidence type="ECO:0000256" key="12">
    <source>
        <dbReference type="ARBA" id="ARBA00023139"/>
    </source>
</evidence>
<organism evidence="19 20">
    <name type="scientific">Motilimonas pumila</name>
    <dbReference type="NCBI Taxonomy" id="2303987"/>
    <lineage>
        <taxon>Bacteria</taxon>
        <taxon>Pseudomonadati</taxon>
        <taxon>Pseudomonadota</taxon>
        <taxon>Gammaproteobacteria</taxon>
        <taxon>Alteromonadales</taxon>
        <taxon>Alteromonadales genera incertae sedis</taxon>
        <taxon>Motilimonas</taxon>
    </lineage>
</organism>
<protein>
    <submittedName>
        <fullName evidence="19">Sugar ABC transporter substrate-binding protein</fullName>
    </submittedName>
</protein>
<keyword evidence="10" id="KW-0626">Porin</keyword>
<dbReference type="InterPro" id="IPR019554">
    <property type="entry name" value="Soluble_ligand-bd"/>
</dbReference>
<keyword evidence="11" id="KW-0472">Membrane</keyword>
<evidence type="ECO:0000256" key="3">
    <source>
        <dbReference type="ARBA" id="ARBA00022448"/>
    </source>
</evidence>
<feature type="domain" description="Soluble ligand binding" evidence="17">
    <location>
        <begin position="301"/>
        <end position="353"/>
    </location>
</feature>
<evidence type="ECO:0000256" key="15">
    <source>
        <dbReference type="SAM" id="SignalP"/>
    </source>
</evidence>
<evidence type="ECO:0000256" key="5">
    <source>
        <dbReference type="ARBA" id="ARBA00022597"/>
    </source>
</evidence>
<feature type="signal peptide" evidence="15">
    <location>
        <begin position="1"/>
        <end position="29"/>
    </location>
</feature>